<dbReference type="HOGENOM" id="CLU_2353208_0_0_2"/>
<dbReference type="GeneID" id="9347249"/>
<organism evidence="1 2">
    <name type="scientific">Methanohalobium evestigatum (strain ATCC BAA-1072 / DSM 3721 / NBRC 107634 / OCM 161 / Z-7303)</name>
    <dbReference type="NCBI Taxonomy" id="644295"/>
    <lineage>
        <taxon>Archaea</taxon>
        <taxon>Methanobacteriati</taxon>
        <taxon>Methanobacteriota</taxon>
        <taxon>Stenosarchaea group</taxon>
        <taxon>Methanomicrobia</taxon>
        <taxon>Methanosarcinales</taxon>
        <taxon>Methanosarcinaceae</taxon>
        <taxon>Methanohalobium</taxon>
    </lineage>
</organism>
<dbReference type="Proteomes" id="UP000000391">
    <property type="component" value="Chromosome"/>
</dbReference>
<dbReference type="EMBL" id="CP002069">
    <property type="protein sequence ID" value="ADI74452.1"/>
    <property type="molecule type" value="Genomic_DNA"/>
</dbReference>
<evidence type="ECO:0000313" key="1">
    <source>
        <dbReference type="EMBL" id="ADI74452.1"/>
    </source>
</evidence>
<dbReference type="RefSeq" id="WP_013195017.1">
    <property type="nucleotide sequence ID" value="NC_014253.1"/>
</dbReference>
<protein>
    <submittedName>
        <fullName evidence="1">Uncharacterized protein</fullName>
    </submittedName>
</protein>
<sequence>MLEYEFTDSKRVEFREQTIKRNKNTRLNRKTHSEKHHVTMNMVAEKDGNMLKVICDFLVVEGKRTVEVIISGYYRTDLVKNKFQLRNINFYPIWKN</sequence>
<dbReference type="AlphaFoldDB" id="D7EAT5"/>
<evidence type="ECO:0000313" key="2">
    <source>
        <dbReference type="Proteomes" id="UP000000391"/>
    </source>
</evidence>
<proteinExistence type="predicted"/>
<reference evidence="1 2" key="1">
    <citation type="submission" date="2010-06" db="EMBL/GenBank/DDBJ databases">
        <title>Complete sequence chromosome of Methanohalobium evestigatum Z-7303.</title>
        <authorList>
            <consortium name="US DOE Joint Genome Institute"/>
            <person name="Lucas S."/>
            <person name="Copeland A."/>
            <person name="Lapidus A."/>
            <person name="Cheng J.-F."/>
            <person name="Bruce D."/>
            <person name="Goodwin L."/>
            <person name="Pitluck S."/>
            <person name="Saunders E."/>
            <person name="Detter J.C."/>
            <person name="Han C."/>
            <person name="Tapia R."/>
            <person name="Land M."/>
            <person name="Hauser L."/>
            <person name="Kyrpides N."/>
            <person name="Mikhailova N."/>
            <person name="Sieprawska-Lupa M."/>
            <person name="Whitman W.B."/>
            <person name="Anderson I."/>
            <person name="Woyke T."/>
        </authorList>
    </citation>
    <scope>NUCLEOTIDE SEQUENCE [LARGE SCALE GENOMIC DNA]</scope>
    <source>
        <strain evidence="2">ATCC BAA-1072 / DSM 3721 / NBRC 107634 / OCM 161 / Z-7303</strain>
    </source>
</reference>
<keyword evidence="2" id="KW-1185">Reference proteome</keyword>
<accession>D7EAT5</accession>
<name>D7EAT5_METEZ</name>
<gene>
    <name evidence="1" type="ordered locus">Metev_1608</name>
</gene>
<dbReference type="STRING" id="644295.Metev_1608"/>
<dbReference type="KEGG" id="mev:Metev_1608"/>